<name>A0A2G8RHA9_9RHOB</name>
<dbReference type="SUPFAM" id="SSF52540">
    <property type="entry name" value="P-loop containing nucleoside triphosphate hydrolases"/>
    <property type="match status" value="1"/>
</dbReference>
<evidence type="ECO:0000256" key="3">
    <source>
        <dbReference type="ARBA" id="ARBA00022741"/>
    </source>
</evidence>
<evidence type="ECO:0000313" key="6">
    <source>
        <dbReference type="EMBL" id="PIL20957.1"/>
    </source>
</evidence>
<dbReference type="GO" id="GO:0016887">
    <property type="term" value="F:ATP hydrolysis activity"/>
    <property type="evidence" value="ECO:0007669"/>
    <property type="project" value="InterPro"/>
</dbReference>
<dbReference type="InterPro" id="IPR027417">
    <property type="entry name" value="P-loop_NTPase"/>
</dbReference>
<dbReference type="PROSITE" id="PS00211">
    <property type="entry name" value="ABC_TRANSPORTER_1"/>
    <property type="match status" value="1"/>
</dbReference>
<dbReference type="PANTHER" id="PTHR46743">
    <property type="entry name" value="TEICHOIC ACIDS EXPORT ATP-BINDING PROTEIN TAGH"/>
    <property type="match status" value="1"/>
</dbReference>
<dbReference type="GO" id="GO:0005524">
    <property type="term" value="F:ATP binding"/>
    <property type="evidence" value="ECO:0007669"/>
    <property type="project" value="UniProtKB-KW"/>
</dbReference>
<dbReference type="Pfam" id="PF00005">
    <property type="entry name" value="ABC_tran"/>
    <property type="match status" value="1"/>
</dbReference>
<dbReference type="GO" id="GO:0140359">
    <property type="term" value="F:ABC-type transporter activity"/>
    <property type="evidence" value="ECO:0007669"/>
    <property type="project" value="InterPro"/>
</dbReference>
<gene>
    <name evidence="6" type="ORF">P775_06740</name>
</gene>
<keyword evidence="4" id="KW-0067">ATP-binding</keyword>
<organism evidence="6 7">
    <name type="scientific">Puniceibacterium antarcticum</name>
    <dbReference type="NCBI Taxonomy" id="1206336"/>
    <lineage>
        <taxon>Bacteria</taxon>
        <taxon>Pseudomonadati</taxon>
        <taxon>Pseudomonadota</taxon>
        <taxon>Alphaproteobacteria</taxon>
        <taxon>Rhodobacterales</taxon>
        <taxon>Paracoccaceae</taxon>
        <taxon>Puniceibacterium</taxon>
    </lineage>
</organism>
<evidence type="ECO:0000256" key="4">
    <source>
        <dbReference type="ARBA" id="ARBA00022840"/>
    </source>
</evidence>
<evidence type="ECO:0000256" key="2">
    <source>
        <dbReference type="ARBA" id="ARBA00022448"/>
    </source>
</evidence>
<dbReference type="EMBL" id="AWWI01000049">
    <property type="protein sequence ID" value="PIL20957.1"/>
    <property type="molecule type" value="Genomic_DNA"/>
</dbReference>
<dbReference type="CDD" id="cd03220">
    <property type="entry name" value="ABC_KpsT_Wzt"/>
    <property type="match status" value="1"/>
</dbReference>
<protein>
    <recommendedName>
        <fullName evidence="5">ABC transporter domain-containing protein</fullName>
    </recommendedName>
</protein>
<proteinExistence type="inferred from homology"/>
<keyword evidence="2" id="KW-0813">Transport</keyword>
<reference evidence="6 7" key="1">
    <citation type="submission" date="2013-09" db="EMBL/GenBank/DDBJ databases">
        <title>Genome sequencing of Phaeobacter antarcticus sp. nov. SM1211.</title>
        <authorList>
            <person name="Zhang X.-Y."/>
            <person name="Liu C."/>
            <person name="Chen X.-L."/>
            <person name="Xie B.-B."/>
            <person name="Qin Q.-L."/>
            <person name="Rong J.-C."/>
            <person name="Zhang Y.-Z."/>
        </authorList>
    </citation>
    <scope>NUCLEOTIDE SEQUENCE [LARGE SCALE GENOMIC DNA]</scope>
    <source>
        <strain evidence="6 7">SM1211</strain>
    </source>
</reference>
<dbReference type="PANTHER" id="PTHR46743:SF2">
    <property type="entry name" value="TEICHOIC ACIDS EXPORT ATP-BINDING PROTEIN TAGH"/>
    <property type="match status" value="1"/>
</dbReference>
<dbReference type="GO" id="GO:0016020">
    <property type="term" value="C:membrane"/>
    <property type="evidence" value="ECO:0007669"/>
    <property type="project" value="InterPro"/>
</dbReference>
<keyword evidence="7" id="KW-1185">Reference proteome</keyword>
<dbReference type="InterPro" id="IPR003593">
    <property type="entry name" value="AAA+_ATPase"/>
</dbReference>
<accession>A0A2G8RHA9</accession>
<dbReference type="InterPro" id="IPR003439">
    <property type="entry name" value="ABC_transporter-like_ATP-bd"/>
</dbReference>
<dbReference type="AlphaFoldDB" id="A0A2G8RHA9"/>
<dbReference type="Proteomes" id="UP000231259">
    <property type="component" value="Unassembled WGS sequence"/>
</dbReference>
<evidence type="ECO:0000256" key="1">
    <source>
        <dbReference type="ARBA" id="ARBA00005417"/>
    </source>
</evidence>
<comment type="caution">
    <text evidence="6">The sequence shown here is derived from an EMBL/GenBank/DDBJ whole genome shotgun (WGS) entry which is preliminary data.</text>
</comment>
<feature type="domain" description="ABC transporter" evidence="5">
    <location>
        <begin position="2"/>
        <end position="221"/>
    </location>
</feature>
<dbReference type="RefSeq" id="WP_099910207.1">
    <property type="nucleotide sequence ID" value="NZ_AWWI01000049.1"/>
</dbReference>
<evidence type="ECO:0000313" key="7">
    <source>
        <dbReference type="Proteomes" id="UP000231259"/>
    </source>
</evidence>
<sequence>MIEMRNLCKTFVLNGRRKVVAQNINAVFPTGASVAILGRNGAGKSTLMRMLSGAMEPDSGEVRSTGTISWPVGFSGSFNGDMTGLQNTRFIARVYGVDTDELADFVADFAELGQHFNLPIRTYSSGMLSRLAFGVSMGLHFDTYLVDEVMAVGDAVFKSKSEALFRERMRTSGSIMITHSLGEVSRMCDKVCVLETGLLEVFDDVGAGIAFYQELMRQPHPDSVASGR</sequence>
<dbReference type="OrthoDB" id="9778870at2"/>
<comment type="similarity">
    <text evidence="1">Belongs to the ABC transporter superfamily.</text>
</comment>
<dbReference type="PROSITE" id="PS50893">
    <property type="entry name" value="ABC_TRANSPORTER_2"/>
    <property type="match status" value="1"/>
</dbReference>
<dbReference type="InterPro" id="IPR050683">
    <property type="entry name" value="Bact_Polysacc_Export_ATP-bd"/>
</dbReference>
<dbReference type="SMART" id="SM00382">
    <property type="entry name" value="AAA"/>
    <property type="match status" value="1"/>
</dbReference>
<dbReference type="InterPro" id="IPR015860">
    <property type="entry name" value="ABC_transpr_TagH-like"/>
</dbReference>
<dbReference type="Gene3D" id="3.40.50.300">
    <property type="entry name" value="P-loop containing nucleotide triphosphate hydrolases"/>
    <property type="match status" value="1"/>
</dbReference>
<dbReference type="InterPro" id="IPR017871">
    <property type="entry name" value="ABC_transporter-like_CS"/>
</dbReference>
<keyword evidence="3" id="KW-0547">Nucleotide-binding</keyword>
<evidence type="ECO:0000259" key="5">
    <source>
        <dbReference type="PROSITE" id="PS50893"/>
    </source>
</evidence>